<dbReference type="PANTHER" id="PTHR32294">
    <property type="entry name" value="DNA POLYMERASE III SUBUNIT ALPHA"/>
    <property type="match status" value="1"/>
</dbReference>
<dbReference type="Proteomes" id="UP000317318">
    <property type="component" value="Chromosome"/>
</dbReference>
<reference evidence="16 17" key="1">
    <citation type="submission" date="2019-02" db="EMBL/GenBank/DDBJ databases">
        <title>Deep-cultivation of Planctomycetes and their phenomic and genomic characterization uncovers novel biology.</title>
        <authorList>
            <person name="Wiegand S."/>
            <person name="Jogler M."/>
            <person name="Boedeker C."/>
            <person name="Pinto D."/>
            <person name="Vollmers J."/>
            <person name="Rivas-Marin E."/>
            <person name="Kohn T."/>
            <person name="Peeters S.H."/>
            <person name="Heuer A."/>
            <person name="Rast P."/>
            <person name="Oberbeckmann S."/>
            <person name="Bunk B."/>
            <person name="Jeske O."/>
            <person name="Meyerdierks A."/>
            <person name="Storesund J.E."/>
            <person name="Kallscheuer N."/>
            <person name="Luecker S."/>
            <person name="Lage O.M."/>
            <person name="Pohl T."/>
            <person name="Merkel B.J."/>
            <person name="Hornburger P."/>
            <person name="Mueller R.-W."/>
            <person name="Bruemmer F."/>
            <person name="Labrenz M."/>
            <person name="Spormann A.M."/>
            <person name="Op den Camp H."/>
            <person name="Overmann J."/>
            <person name="Amann R."/>
            <person name="Jetten M.S.M."/>
            <person name="Mascher T."/>
            <person name="Medema M.H."/>
            <person name="Devos D.P."/>
            <person name="Kaster A.-K."/>
            <person name="Ovreas L."/>
            <person name="Rohde M."/>
            <person name="Galperin M.Y."/>
            <person name="Jogler C."/>
        </authorList>
    </citation>
    <scope>NUCLEOTIDE SEQUENCE [LARGE SCALE GENOMIC DNA]</scope>
    <source>
        <strain evidence="16 17">Pan189</strain>
    </source>
</reference>
<comment type="similarity">
    <text evidence="2 13">Belongs to the DNA polymerase type-C family. DnaE2 subfamily.</text>
</comment>
<keyword evidence="9 13" id="KW-0227">DNA damage</keyword>
<dbReference type="FunFam" id="1.10.150.870:FF:000002">
    <property type="entry name" value="Error-prone DNA polymerase"/>
    <property type="match status" value="1"/>
</dbReference>
<dbReference type="PANTHER" id="PTHR32294:SF4">
    <property type="entry name" value="ERROR-PRONE DNA POLYMERASE"/>
    <property type="match status" value="1"/>
</dbReference>
<organism evidence="16 17">
    <name type="scientific">Stratiformator vulcanicus</name>
    <dbReference type="NCBI Taxonomy" id="2527980"/>
    <lineage>
        <taxon>Bacteria</taxon>
        <taxon>Pseudomonadati</taxon>
        <taxon>Planctomycetota</taxon>
        <taxon>Planctomycetia</taxon>
        <taxon>Planctomycetales</taxon>
        <taxon>Planctomycetaceae</taxon>
        <taxon>Stratiformator</taxon>
    </lineage>
</organism>
<evidence type="ECO:0000256" key="2">
    <source>
        <dbReference type="ARBA" id="ARBA00007391"/>
    </source>
</evidence>
<evidence type="ECO:0000256" key="10">
    <source>
        <dbReference type="ARBA" id="ARBA00022932"/>
    </source>
</evidence>
<proteinExistence type="inferred from homology"/>
<comment type="catalytic activity">
    <reaction evidence="12 13">
        <text>DNA(n) + a 2'-deoxyribonucleoside 5'-triphosphate = DNA(n+1) + diphosphate</text>
        <dbReference type="Rhea" id="RHEA:22508"/>
        <dbReference type="Rhea" id="RHEA-COMP:17339"/>
        <dbReference type="Rhea" id="RHEA-COMP:17340"/>
        <dbReference type="ChEBI" id="CHEBI:33019"/>
        <dbReference type="ChEBI" id="CHEBI:61560"/>
        <dbReference type="ChEBI" id="CHEBI:173112"/>
        <dbReference type="EC" id="2.7.7.7"/>
    </reaction>
</comment>
<dbReference type="InterPro" id="IPR029460">
    <property type="entry name" value="DNAPol_HHH"/>
</dbReference>
<dbReference type="GO" id="GO:0003887">
    <property type="term" value="F:DNA-directed DNA polymerase activity"/>
    <property type="evidence" value="ECO:0007669"/>
    <property type="project" value="UniProtKB-UniRule"/>
</dbReference>
<dbReference type="Pfam" id="PF02811">
    <property type="entry name" value="PHP"/>
    <property type="match status" value="1"/>
</dbReference>
<keyword evidence="10 13" id="KW-0239">DNA-directed DNA polymerase</keyword>
<evidence type="ECO:0000313" key="17">
    <source>
        <dbReference type="Proteomes" id="UP000317318"/>
    </source>
</evidence>
<dbReference type="SMART" id="SM00481">
    <property type="entry name" value="POLIIIAc"/>
    <property type="match status" value="1"/>
</dbReference>
<dbReference type="GO" id="GO:0003676">
    <property type="term" value="F:nucleic acid binding"/>
    <property type="evidence" value="ECO:0007669"/>
    <property type="project" value="InterPro"/>
</dbReference>
<dbReference type="Gene3D" id="3.20.20.140">
    <property type="entry name" value="Metal-dependent hydrolases"/>
    <property type="match status" value="1"/>
</dbReference>
<dbReference type="SUPFAM" id="SSF89550">
    <property type="entry name" value="PHP domain-like"/>
    <property type="match status" value="1"/>
</dbReference>
<comment type="subcellular location">
    <subcellularLocation>
        <location evidence="1 13">Cytoplasm</location>
    </subcellularLocation>
</comment>
<dbReference type="InterPro" id="IPR004013">
    <property type="entry name" value="PHP_dom"/>
</dbReference>
<feature type="region of interest" description="Disordered" evidence="14">
    <location>
        <begin position="923"/>
        <end position="947"/>
    </location>
</feature>
<dbReference type="InterPro" id="IPR016195">
    <property type="entry name" value="Pol/histidinol_Pase-like"/>
</dbReference>
<evidence type="ECO:0000256" key="3">
    <source>
        <dbReference type="ARBA" id="ARBA00012417"/>
    </source>
</evidence>
<dbReference type="InterPro" id="IPR023073">
    <property type="entry name" value="DnaE2"/>
</dbReference>
<dbReference type="GO" id="GO:0006281">
    <property type="term" value="P:DNA repair"/>
    <property type="evidence" value="ECO:0007669"/>
    <property type="project" value="UniProtKB-UniRule"/>
</dbReference>
<evidence type="ECO:0000259" key="15">
    <source>
        <dbReference type="SMART" id="SM00481"/>
    </source>
</evidence>
<dbReference type="EMBL" id="CP036268">
    <property type="protein sequence ID" value="QDT36404.1"/>
    <property type="molecule type" value="Genomic_DNA"/>
</dbReference>
<dbReference type="InterPro" id="IPR011708">
    <property type="entry name" value="DNA_pol3_alpha_NTPase_dom"/>
</dbReference>
<evidence type="ECO:0000256" key="1">
    <source>
        <dbReference type="ARBA" id="ARBA00004496"/>
    </source>
</evidence>
<dbReference type="GO" id="GO:0006260">
    <property type="term" value="P:DNA replication"/>
    <property type="evidence" value="ECO:0007669"/>
    <property type="project" value="UniProtKB-KW"/>
</dbReference>
<evidence type="ECO:0000313" key="16">
    <source>
        <dbReference type="EMBL" id="QDT36404.1"/>
    </source>
</evidence>
<dbReference type="NCBIfam" id="NF004225">
    <property type="entry name" value="PRK05672.1"/>
    <property type="match status" value="1"/>
</dbReference>
<dbReference type="Pfam" id="PF17657">
    <property type="entry name" value="DNA_pol3_finger"/>
    <property type="match status" value="1"/>
</dbReference>
<dbReference type="GO" id="GO:0009432">
    <property type="term" value="P:SOS response"/>
    <property type="evidence" value="ECO:0007669"/>
    <property type="project" value="UniProtKB-ARBA"/>
</dbReference>
<feature type="domain" description="Polymerase/histidinol phosphatase N-terminal" evidence="15">
    <location>
        <begin position="39"/>
        <end position="106"/>
    </location>
</feature>
<dbReference type="InterPro" id="IPR004365">
    <property type="entry name" value="NA-bd_OB_tRNA"/>
</dbReference>
<accession>A0A517QXS0</accession>
<dbReference type="Gene3D" id="2.40.50.140">
    <property type="entry name" value="Nucleic acid-binding proteins"/>
    <property type="match status" value="1"/>
</dbReference>
<name>A0A517QXS0_9PLAN</name>
<dbReference type="GO" id="GO:0005737">
    <property type="term" value="C:cytoplasm"/>
    <property type="evidence" value="ECO:0007669"/>
    <property type="project" value="UniProtKB-SubCell"/>
</dbReference>
<evidence type="ECO:0000256" key="7">
    <source>
        <dbReference type="ARBA" id="ARBA00022695"/>
    </source>
</evidence>
<dbReference type="GO" id="GO:0008408">
    <property type="term" value="F:3'-5' exonuclease activity"/>
    <property type="evidence" value="ECO:0007669"/>
    <property type="project" value="InterPro"/>
</dbReference>
<evidence type="ECO:0000256" key="13">
    <source>
        <dbReference type="HAMAP-Rule" id="MF_01902"/>
    </source>
</evidence>
<gene>
    <name evidence="13 16" type="primary">dnaE2</name>
    <name evidence="16" type="ORF">Pan189_07600</name>
</gene>
<dbReference type="InterPro" id="IPR003141">
    <property type="entry name" value="Pol/His_phosphatase_N"/>
</dbReference>
<keyword evidence="6 13" id="KW-0808">Transferase</keyword>
<sequence length="1086" mass="121815">MPDEPPPKARESHPAIAGRIDAAPQPKRKARAVKNTRITGLRCLTNFTFLEGASHPDELIGQAAALGYEALAVTDRNSLAGVVRAHVAAKQVGLKLIIGTELHLVDTPPLIVWATDRKSYGQLCRLLTTGRRAAKKGECRLTLENVSRYSAGLIAGVPLAALIGDPDHALRSLSAYRDIFSSRLYTLAELSRGPEDRLTLTRMSSLAKQAGLPLAAGDDVRYHEQQRRHLHGVLTAIRLGKPVAELASHLPPNGYHHIRSRDELDRLYQDRPDALRRAVEIADRCHFNLDELRYEYPEELTPAGHTPYSYLKELTEVGASRRYPHGIPGSVRRLLDHELKLIRELRYEAYFLTVQDIVRFARSKEILCQGRGSAANSAVCYCLGVTEVDPDQHDLLFERFISKERDEAPDIDIDFEHERREEVLQYLYEKYGRERAGLAATVVTYRARSAIRDIGKALGLSLDRVDTLARHIGRYGVEGDINDRFLEAGLQPGSRTAKQLVYFMDQILGFPRHLSQHVGGMVMTRGRLDELCVIENASMKDRTVVQWEKDDLEALGILKVDCLALGMLTALKRCFELLKSARTHGAVPVGLMSPQSLCEIPKEDPTVYEMIQRADTMGVFQIESRAQMAMLPRLKPRTFYDLVIEVAIVRPGPIQGDMVHPYLRRRDGLEEETYPSDEVRGVLQRTLGVPIFQEQAMKLAQVAAGFSPGEADEFRRAIGAWRSTGKIDEFEHRLKEGMSRNGYTGEFAERLFKQIRGFGEYGFPESHAASFAILVYYSCWLKCYYPAAFCAALVNSQPMGFYSPSQLIRDARQHDVEVRPVCVNRSQWDCTLELADNLEPPRHGVQTQGGSSTIRLGLRMVRGLRQADAERLLAARTASNFASFDELARRTGLASSALDRLAAADAFRELKLKRREARWQAMPSRRAAPLTDRVDQSEETPTLPFESKEAGVAADYRATGLSLEGHPLQFLRNEMDHLQVTTAELLQERHDGQSIKVAGLILLRQRPGTAKGVTFMTIEDETGHANLIVWPDVWEKFHRIARTATAVIAHGKLQRDKTGYVIHVVVDRLEDLSETVAAAVRSRDFH</sequence>
<dbReference type="InterPro" id="IPR040982">
    <property type="entry name" value="DNA_pol3_finger"/>
</dbReference>
<dbReference type="CDD" id="cd07434">
    <property type="entry name" value="PHP_PolIIIA_DnaE2"/>
    <property type="match status" value="1"/>
</dbReference>
<dbReference type="OrthoDB" id="9803237at2"/>
<keyword evidence="11 13" id="KW-0234">DNA repair</keyword>
<dbReference type="CDD" id="cd04485">
    <property type="entry name" value="DnaE_OBF"/>
    <property type="match status" value="1"/>
</dbReference>
<evidence type="ECO:0000256" key="4">
    <source>
        <dbReference type="ARBA" id="ARBA00017273"/>
    </source>
</evidence>
<dbReference type="Gene3D" id="1.10.150.870">
    <property type="match status" value="1"/>
</dbReference>
<keyword evidence="5 13" id="KW-0963">Cytoplasm</keyword>
<dbReference type="InterPro" id="IPR004805">
    <property type="entry name" value="DnaE2/DnaE/PolC"/>
</dbReference>
<keyword evidence="7 13" id="KW-0548">Nucleotidyltransferase</keyword>
<keyword evidence="17" id="KW-1185">Reference proteome</keyword>
<evidence type="ECO:0000256" key="9">
    <source>
        <dbReference type="ARBA" id="ARBA00022763"/>
    </source>
</evidence>
<evidence type="ECO:0000256" key="8">
    <source>
        <dbReference type="ARBA" id="ARBA00022705"/>
    </source>
</evidence>
<dbReference type="Pfam" id="PF14579">
    <property type="entry name" value="HHH_6"/>
    <property type="match status" value="1"/>
</dbReference>
<protein>
    <recommendedName>
        <fullName evidence="4 13">Error-prone DNA polymerase</fullName>
        <ecNumber evidence="3 13">2.7.7.7</ecNumber>
    </recommendedName>
</protein>
<dbReference type="Pfam" id="PF07733">
    <property type="entry name" value="DNA_pol3_alpha"/>
    <property type="match status" value="1"/>
</dbReference>
<comment type="function">
    <text evidence="13">DNA polymerase involved in damage-induced mutagenesis and translesion synthesis (TLS). It is not the major replicative DNA polymerase.</text>
</comment>
<evidence type="ECO:0000256" key="14">
    <source>
        <dbReference type="SAM" id="MobiDB-lite"/>
    </source>
</evidence>
<dbReference type="EC" id="2.7.7.7" evidence="3 13"/>
<evidence type="ECO:0000256" key="11">
    <source>
        <dbReference type="ARBA" id="ARBA00023204"/>
    </source>
</evidence>
<dbReference type="KEGG" id="svp:Pan189_07600"/>
<dbReference type="NCBIfam" id="TIGR00594">
    <property type="entry name" value="polc"/>
    <property type="match status" value="1"/>
</dbReference>
<dbReference type="Pfam" id="PF01336">
    <property type="entry name" value="tRNA_anti-codon"/>
    <property type="match status" value="1"/>
</dbReference>
<dbReference type="HAMAP" id="MF_01902">
    <property type="entry name" value="DNApol_error_prone"/>
    <property type="match status" value="1"/>
</dbReference>
<dbReference type="InterPro" id="IPR012340">
    <property type="entry name" value="NA-bd_OB-fold"/>
</dbReference>
<evidence type="ECO:0000256" key="6">
    <source>
        <dbReference type="ARBA" id="ARBA00022679"/>
    </source>
</evidence>
<evidence type="ECO:0000256" key="12">
    <source>
        <dbReference type="ARBA" id="ARBA00049244"/>
    </source>
</evidence>
<dbReference type="RefSeq" id="WP_145362611.1">
    <property type="nucleotide sequence ID" value="NZ_CP036268.1"/>
</dbReference>
<keyword evidence="8 13" id="KW-0235">DNA replication</keyword>
<dbReference type="AlphaFoldDB" id="A0A517QXS0"/>
<evidence type="ECO:0000256" key="5">
    <source>
        <dbReference type="ARBA" id="ARBA00022490"/>
    </source>
</evidence>